<dbReference type="GO" id="GO:0140664">
    <property type="term" value="F:ATP-dependent DNA damage sensor activity"/>
    <property type="evidence" value="ECO:0007669"/>
    <property type="project" value="InterPro"/>
</dbReference>
<dbReference type="EMBL" id="LIAE01010306">
    <property type="protein sequence ID" value="PAV63431.1"/>
    <property type="molecule type" value="Genomic_DNA"/>
</dbReference>
<evidence type="ECO:0000256" key="2">
    <source>
        <dbReference type="ARBA" id="ARBA00006082"/>
    </source>
</evidence>
<dbReference type="InterPro" id="IPR038973">
    <property type="entry name" value="MutL/Mlh/Pms-like"/>
</dbReference>
<dbReference type="InterPro" id="IPR013507">
    <property type="entry name" value="DNA_mismatch_S5_2-like"/>
</dbReference>
<dbReference type="Proteomes" id="UP000218231">
    <property type="component" value="Unassembled WGS sequence"/>
</dbReference>
<dbReference type="PANTHER" id="PTHR10073">
    <property type="entry name" value="DNA MISMATCH REPAIR PROTEIN MLH, PMS, MUTL"/>
    <property type="match status" value="1"/>
</dbReference>
<dbReference type="InterPro" id="IPR020568">
    <property type="entry name" value="Ribosomal_Su5_D2-typ_SF"/>
</dbReference>
<evidence type="ECO:0000313" key="8">
    <source>
        <dbReference type="EMBL" id="PAV63431.1"/>
    </source>
</evidence>
<dbReference type="NCBIfam" id="TIGR00585">
    <property type="entry name" value="mutl"/>
    <property type="match status" value="1"/>
</dbReference>
<dbReference type="Pfam" id="PF13589">
    <property type="entry name" value="HATPase_c_3"/>
    <property type="match status" value="1"/>
</dbReference>
<dbReference type="STRING" id="2018661.A0A2A2JP58"/>
<evidence type="ECO:0000256" key="3">
    <source>
        <dbReference type="ARBA" id="ARBA00022763"/>
    </source>
</evidence>
<dbReference type="GO" id="GO:0005524">
    <property type="term" value="F:ATP binding"/>
    <property type="evidence" value="ECO:0007669"/>
    <property type="project" value="InterPro"/>
</dbReference>
<dbReference type="Pfam" id="PF16413">
    <property type="entry name" value="Mlh1_C"/>
    <property type="match status" value="1"/>
</dbReference>
<dbReference type="InterPro" id="IPR032189">
    <property type="entry name" value="Mlh1_C"/>
</dbReference>
<dbReference type="Gene3D" id="3.30.565.10">
    <property type="entry name" value="Histidine kinase-like ATPase, C-terminal domain"/>
    <property type="match status" value="1"/>
</dbReference>
<dbReference type="PANTHER" id="PTHR10073:SF12">
    <property type="entry name" value="DNA MISMATCH REPAIR PROTEIN MLH1"/>
    <property type="match status" value="1"/>
</dbReference>
<feature type="compositionally biased region" description="Polar residues" evidence="6">
    <location>
        <begin position="384"/>
        <end position="399"/>
    </location>
</feature>
<dbReference type="Pfam" id="PF01119">
    <property type="entry name" value="DNA_mis_repair"/>
    <property type="match status" value="1"/>
</dbReference>
<evidence type="ECO:0000256" key="1">
    <source>
        <dbReference type="ARBA" id="ARBA00004123"/>
    </source>
</evidence>
<feature type="compositionally biased region" description="Basic and acidic residues" evidence="6">
    <location>
        <begin position="374"/>
        <end position="383"/>
    </location>
</feature>
<dbReference type="InterPro" id="IPR014762">
    <property type="entry name" value="DNA_mismatch_repair_CS"/>
</dbReference>
<dbReference type="FunFam" id="3.30.565.10:FF:000003">
    <property type="entry name" value="DNA mismatch repair endonuclease MutL"/>
    <property type="match status" value="1"/>
</dbReference>
<evidence type="ECO:0000256" key="5">
    <source>
        <dbReference type="ARBA" id="ARBA00023242"/>
    </source>
</evidence>
<dbReference type="GO" id="GO:0032389">
    <property type="term" value="C:MutLalpha complex"/>
    <property type="evidence" value="ECO:0007669"/>
    <property type="project" value="TreeGrafter"/>
</dbReference>
<organism evidence="8 9">
    <name type="scientific">Diploscapter pachys</name>
    <dbReference type="NCBI Taxonomy" id="2018661"/>
    <lineage>
        <taxon>Eukaryota</taxon>
        <taxon>Metazoa</taxon>
        <taxon>Ecdysozoa</taxon>
        <taxon>Nematoda</taxon>
        <taxon>Chromadorea</taxon>
        <taxon>Rhabditida</taxon>
        <taxon>Rhabditina</taxon>
        <taxon>Rhabditomorpha</taxon>
        <taxon>Rhabditoidea</taxon>
        <taxon>Rhabditidae</taxon>
        <taxon>Diploscapter</taxon>
    </lineage>
</organism>
<dbReference type="PROSITE" id="PS00058">
    <property type="entry name" value="DNA_MISMATCH_REPAIR_1"/>
    <property type="match status" value="1"/>
</dbReference>
<sequence length="700" mass="78531">MARIQKLPSDVVNRMAAGEVVVRPCNAIKELLENSLDAGSKSISVSFYSERDDITIQVQDDGKGIAKDDMEIVCERFTTSKLAKFEDLQNMQTFGFRGEALASLSLVSKMTIVTKTADQPLAYQANYQDCKLIGQIKASAGKNGTIITAKELFYNCPSRKKAFIGTDRFKDEVSRVMEMITKYAIQRPDVTFAFRTTSSSSFRTSATGDSKAVISSLLGKQFADNLIEISCESNILRYKISGYISKPISAATSRGIMDKKTKQRFFSLFVNGRSVECPKLKHAIDSSYSSRDIDPGRVDVNVHPTKQSVIFIGMDDVVDELQYKVLEILNECMEDENVSFNSSQPSTSNIQKASDLSASQILKQPTQLFMIPPVKKEKSKDRNSTGGNKFQQPSASPKNAAYFQNRTDSQERRLEQFFRIGDSAPLNDENKDNNGVNLVEFTASNDDVESTQFTPNSSSIRTFRLKPLDFLKAKVENEISPTLIGFFKNHIFVGFISVGQCLFQFGTALYLISISEILEPFFYQISLSNFGNFVSYRIGEPGSIRIDALLKATGDDMWESTESINNAEKLLSDNAEMLNNYFSIDEISLVSIPCIMNGLQPQLERLPNFMSALLYANYEDQTSCFHEILMAIANFYVPKEEFCNGDKLSGLNSVNWKPMLRDKVLPYLKNRFKPPAILADKKIINPLVDAHDLYKVFERC</sequence>
<dbReference type="GO" id="GO:0016887">
    <property type="term" value="F:ATP hydrolysis activity"/>
    <property type="evidence" value="ECO:0007669"/>
    <property type="project" value="InterPro"/>
</dbReference>
<keyword evidence="5" id="KW-0539">Nucleus</keyword>
<dbReference type="OrthoDB" id="10263226at2759"/>
<proteinExistence type="inferred from homology"/>
<evidence type="ECO:0000259" key="7">
    <source>
        <dbReference type="SMART" id="SM01340"/>
    </source>
</evidence>
<dbReference type="CDD" id="cd16926">
    <property type="entry name" value="HATPase_MutL-MLH-PMS-like"/>
    <property type="match status" value="1"/>
</dbReference>
<keyword evidence="4" id="KW-0234">DNA repair</keyword>
<evidence type="ECO:0000256" key="4">
    <source>
        <dbReference type="ARBA" id="ARBA00023204"/>
    </source>
</evidence>
<dbReference type="SMART" id="SM01340">
    <property type="entry name" value="DNA_mis_repair"/>
    <property type="match status" value="1"/>
</dbReference>
<keyword evidence="3" id="KW-0227">DNA damage</keyword>
<dbReference type="Gene3D" id="3.30.230.10">
    <property type="match status" value="1"/>
</dbReference>
<dbReference type="GO" id="GO:0006298">
    <property type="term" value="P:mismatch repair"/>
    <property type="evidence" value="ECO:0007669"/>
    <property type="project" value="InterPro"/>
</dbReference>
<dbReference type="SUPFAM" id="SSF55874">
    <property type="entry name" value="ATPase domain of HSP90 chaperone/DNA topoisomerase II/histidine kinase"/>
    <property type="match status" value="1"/>
</dbReference>
<evidence type="ECO:0000256" key="6">
    <source>
        <dbReference type="SAM" id="MobiDB-lite"/>
    </source>
</evidence>
<accession>A0A2A2JP58</accession>
<evidence type="ECO:0000313" key="9">
    <source>
        <dbReference type="Proteomes" id="UP000218231"/>
    </source>
</evidence>
<feature type="domain" description="DNA mismatch repair protein S5" evidence="7">
    <location>
        <begin position="214"/>
        <end position="330"/>
    </location>
</feature>
<name>A0A2A2JP58_9BILA</name>
<reference evidence="8 9" key="1">
    <citation type="journal article" date="2017" name="Curr. Biol.">
        <title>Genome architecture and evolution of a unichromosomal asexual nematode.</title>
        <authorList>
            <person name="Fradin H."/>
            <person name="Zegar C."/>
            <person name="Gutwein M."/>
            <person name="Lucas J."/>
            <person name="Kovtun M."/>
            <person name="Corcoran D."/>
            <person name="Baugh L.R."/>
            <person name="Kiontke K."/>
            <person name="Gunsalus K."/>
            <person name="Fitch D.H."/>
            <person name="Piano F."/>
        </authorList>
    </citation>
    <scope>NUCLEOTIDE SEQUENCE [LARGE SCALE GENOMIC DNA]</scope>
    <source>
        <strain evidence="8">PF1309</strain>
    </source>
</reference>
<comment type="caution">
    <text evidence="8">The sequence shown here is derived from an EMBL/GenBank/DDBJ whole genome shotgun (WGS) entry which is preliminary data.</text>
</comment>
<gene>
    <name evidence="8" type="ORF">WR25_08396</name>
</gene>
<dbReference type="InterPro" id="IPR036890">
    <property type="entry name" value="HATPase_C_sf"/>
</dbReference>
<feature type="region of interest" description="Disordered" evidence="6">
    <location>
        <begin position="371"/>
        <end position="399"/>
    </location>
</feature>
<protein>
    <recommendedName>
        <fullName evidence="7">DNA mismatch repair protein S5 domain-containing protein</fullName>
    </recommendedName>
</protein>
<dbReference type="InterPro" id="IPR014721">
    <property type="entry name" value="Ribsml_uS5_D2-typ_fold_subgr"/>
</dbReference>
<keyword evidence="9" id="KW-1185">Reference proteome</keyword>
<comment type="subcellular location">
    <subcellularLocation>
        <location evidence="1">Nucleus</location>
    </subcellularLocation>
</comment>
<dbReference type="InterPro" id="IPR002099">
    <property type="entry name" value="MutL/Mlh/PMS"/>
</dbReference>
<dbReference type="CDD" id="cd00782">
    <property type="entry name" value="MutL_Trans"/>
    <property type="match status" value="1"/>
</dbReference>
<dbReference type="SUPFAM" id="SSF54211">
    <property type="entry name" value="Ribosomal protein S5 domain 2-like"/>
    <property type="match status" value="1"/>
</dbReference>
<comment type="similarity">
    <text evidence="2">Belongs to the DNA mismatch repair MutL/HexB family.</text>
</comment>
<dbReference type="AlphaFoldDB" id="A0A2A2JP58"/>
<dbReference type="GO" id="GO:0030983">
    <property type="term" value="F:mismatched DNA binding"/>
    <property type="evidence" value="ECO:0007669"/>
    <property type="project" value="InterPro"/>
</dbReference>